<feature type="transmembrane region" description="Helical" evidence="2">
    <location>
        <begin position="293"/>
        <end position="315"/>
    </location>
</feature>
<sequence length="379" mass="37609">MARPHGRSAQREAGRWRTTLLAAALVVVAVVPGWAAAAAPVIRTAESVPHSPPGEPTGDPEEPTSPPATAQPPGETSAPPSPSTPAPTATTGVPAPSSGPPPRATTPPQPTYAPPSPRPTPTPAPSTSGGVRVGTGGITLGTDGVAIDADGASAGLTVRLGNRSAVDAQGRVEVVLPTGVTVPAAPSGCAAVEPTRTRCDLGSVPAGRTGELRLPVAATPQARRAAPLAGAVIGQLDPREGPSRRVRLSFRITVATPEEPATASPAGPVAAPAGAATRAADRSGGASLPARSVVSLIGLSALLVLLALGLATLSLRRRTAVPEVMTSAEALRSGTGAPDGTGSVPQTGTGIWFRPQRPARRAGGDLDYGGLGETPQEQA</sequence>
<evidence type="ECO:0000313" key="3">
    <source>
        <dbReference type="EMBL" id="GIJ30226.1"/>
    </source>
</evidence>
<keyword evidence="2" id="KW-0472">Membrane</keyword>
<feature type="region of interest" description="Disordered" evidence="1">
    <location>
        <begin position="331"/>
        <end position="379"/>
    </location>
</feature>
<proteinExistence type="predicted"/>
<protein>
    <submittedName>
        <fullName evidence="3">Uncharacterized protein</fullName>
    </submittedName>
</protein>
<dbReference type="RefSeq" id="WP_204037901.1">
    <property type="nucleotide sequence ID" value="NZ_BOPC01000102.1"/>
</dbReference>
<dbReference type="EMBL" id="BOPC01000102">
    <property type="protein sequence ID" value="GIJ30226.1"/>
    <property type="molecule type" value="Genomic_DNA"/>
</dbReference>
<feature type="region of interest" description="Disordered" evidence="1">
    <location>
        <begin position="46"/>
        <end position="137"/>
    </location>
</feature>
<reference evidence="3 4" key="1">
    <citation type="submission" date="2021-01" db="EMBL/GenBank/DDBJ databases">
        <title>Whole genome shotgun sequence of Verrucosispora qiuiae NBRC 106684.</title>
        <authorList>
            <person name="Komaki H."/>
            <person name="Tamura T."/>
        </authorList>
    </citation>
    <scope>NUCLEOTIDE SEQUENCE [LARGE SCALE GENOMIC DNA]</scope>
    <source>
        <strain evidence="3 4">NBRC 106684</strain>
    </source>
</reference>
<evidence type="ECO:0000256" key="1">
    <source>
        <dbReference type="SAM" id="MobiDB-lite"/>
    </source>
</evidence>
<name>A0ABQ4JHY1_9ACTN</name>
<comment type="caution">
    <text evidence="3">The sequence shown here is derived from an EMBL/GenBank/DDBJ whole genome shotgun (WGS) entry which is preliminary data.</text>
</comment>
<feature type="compositionally biased region" description="Low complexity" evidence="1">
    <location>
        <begin position="86"/>
        <end position="96"/>
    </location>
</feature>
<evidence type="ECO:0000313" key="4">
    <source>
        <dbReference type="Proteomes" id="UP000653076"/>
    </source>
</evidence>
<accession>A0ABQ4JHY1</accession>
<organism evidence="3 4">
    <name type="scientific">Micromonospora qiuiae</name>
    <dbReference type="NCBI Taxonomy" id="502268"/>
    <lineage>
        <taxon>Bacteria</taxon>
        <taxon>Bacillati</taxon>
        <taxon>Actinomycetota</taxon>
        <taxon>Actinomycetes</taxon>
        <taxon>Micromonosporales</taxon>
        <taxon>Micromonosporaceae</taxon>
        <taxon>Micromonospora</taxon>
    </lineage>
</organism>
<keyword evidence="2" id="KW-0812">Transmembrane</keyword>
<evidence type="ECO:0000256" key="2">
    <source>
        <dbReference type="SAM" id="Phobius"/>
    </source>
</evidence>
<keyword evidence="2" id="KW-1133">Transmembrane helix</keyword>
<feature type="compositionally biased region" description="Pro residues" evidence="1">
    <location>
        <begin position="97"/>
        <end position="124"/>
    </location>
</feature>
<dbReference type="Proteomes" id="UP000653076">
    <property type="component" value="Unassembled WGS sequence"/>
</dbReference>
<keyword evidence="4" id="KW-1185">Reference proteome</keyword>
<gene>
    <name evidence="3" type="ORF">Vqi01_53880</name>
</gene>